<evidence type="ECO:0000256" key="1">
    <source>
        <dbReference type="SAM" id="MobiDB-lite"/>
    </source>
</evidence>
<feature type="domain" description="Metalloprotease TldD/E N-terminal" evidence="2">
    <location>
        <begin position="29"/>
        <end position="91"/>
    </location>
</feature>
<dbReference type="AlphaFoldDB" id="A0A949PNK2"/>
<keyword evidence="6" id="KW-1185">Reference proteome</keyword>
<protein>
    <submittedName>
        <fullName evidence="5">TldD/PmbA family protein</fullName>
    </submittedName>
</protein>
<dbReference type="GO" id="GO:0006508">
    <property type="term" value="P:proteolysis"/>
    <property type="evidence" value="ECO:0007669"/>
    <property type="project" value="InterPro"/>
</dbReference>
<proteinExistence type="predicted"/>
<comment type="caution">
    <text evidence="5">The sequence shown here is derived from an EMBL/GenBank/DDBJ whole genome shotgun (WGS) entry which is preliminary data.</text>
</comment>
<dbReference type="PANTHER" id="PTHR43421">
    <property type="entry name" value="METALLOPROTEASE PMBA"/>
    <property type="match status" value="1"/>
</dbReference>
<dbReference type="Pfam" id="PF19290">
    <property type="entry name" value="PmbA_TldD_2nd"/>
    <property type="match status" value="1"/>
</dbReference>
<feature type="region of interest" description="Disordered" evidence="1">
    <location>
        <begin position="330"/>
        <end position="353"/>
    </location>
</feature>
<dbReference type="EMBL" id="JAHRVA010000002">
    <property type="protein sequence ID" value="MBV2143334.1"/>
    <property type="molecule type" value="Genomic_DNA"/>
</dbReference>
<dbReference type="InterPro" id="IPR047657">
    <property type="entry name" value="PmbA"/>
</dbReference>
<evidence type="ECO:0000313" key="6">
    <source>
        <dbReference type="Proteomes" id="UP000752297"/>
    </source>
</evidence>
<dbReference type="RefSeq" id="WP_217677312.1">
    <property type="nucleotide sequence ID" value="NZ_JAHRVA010000002.1"/>
</dbReference>
<dbReference type="InterPro" id="IPR002510">
    <property type="entry name" value="Metalloprtase-TldD/E_N"/>
</dbReference>
<sequence length="447" mass="47079">MISESSASKLVDYAATLVAAARRAGADQADAVVIRARALSVSVRLGKVEGTESSESDDFALRVFVGRRVASVSANAGSDPDRLAERAVAMAKVAPEDPYEQLADPALLVQTPRDLDLFDTTEIDTARLTQDALATEDAARAVQGVTNSGGAGASVGMGGLVLVTSTGFSGHYAATRFGRSVSAIAGEGTKMERDYDFSSRLHFADLDTSEEIGRRAGERAVRRLGARQAKTGPVTVVYDPRLARGIAAHLASAINGASVARKTSFLRDSLGRQALKKGLYVTDNPLRSRGASSRPFDGEGMEGQPLTMVEDGVLQHWLLSGSSARELGLTSNGRGVRSGSSVSPASTNFAIEPGTQSPEELIRSVETGFYVTEVFGQGVDMITGQYSRGASGFWIENGELAYPVSEVTIASNLKDMFLNMTPASDIDRNFGITAPTLVIEGMTLAGN</sequence>
<dbReference type="Pfam" id="PF19289">
    <property type="entry name" value="PmbA_TldD_3rd"/>
    <property type="match status" value="1"/>
</dbReference>
<feature type="domain" description="Metalloprotease TldD/E C-terminal" evidence="3">
    <location>
        <begin position="231"/>
        <end position="446"/>
    </location>
</feature>
<evidence type="ECO:0000259" key="4">
    <source>
        <dbReference type="Pfam" id="PF19290"/>
    </source>
</evidence>
<feature type="domain" description="Metalloprotease TldD/E central" evidence="4">
    <location>
        <begin position="121"/>
        <end position="224"/>
    </location>
</feature>
<dbReference type="PANTHER" id="PTHR43421:SF1">
    <property type="entry name" value="METALLOPROTEASE PMBA"/>
    <property type="match status" value="1"/>
</dbReference>
<evidence type="ECO:0000313" key="5">
    <source>
        <dbReference type="EMBL" id="MBV2143334.1"/>
    </source>
</evidence>
<name>A0A949PNK2_9HYPH</name>
<evidence type="ECO:0000259" key="2">
    <source>
        <dbReference type="Pfam" id="PF01523"/>
    </source>
</evidence>
<dbReference type="Proteomes" id="UP000752297">
    <property type="component" value="Unassembled WGS sequence"/>
</dbReference>
<dbReference type="InterPro" id="IPR045569">
    <property type="entry name" value="Metalloprtase-TldD/E_C"/>
</dbReference>
<organism evidence="5 6">
    <name type="scientific">Falsochrobactrum tianjinense</name>
    <dbReference type="NCBI Taxonomy" id="2706015"/>
    <lineage>
        <taxon>Bacteria</taxon>
        <taxon>Pseudomonadati</taxon>
        <taxon>Pseudomonadota</taxon>
        <taxon>Alphaproteobacteria</taxon>
        <taxon>Hyphomicrobiales</taxon>
        <taxon>Brucellaceae</taxon>
        <taxon>Falsochrobactrum</taxon>
    </lineage>
</organism>
<dbReference type="InterPro" id="IPR045570">
    <property type="entry name" value="Metalloprtase-TldD/E_cen_dom"/>
</dbReference>
<feature type="compositionally biased region" description="Low complexity" evidence="1">
    <location>
        <begin position="333"/>
        <end position="343"/>
    </location>
</feature>
<accession>A0A949PNK2</accession>
<evidence type="ECO:0000259" key="3">
    <source>
        <dbReference type="Pfam" id="PF19289"/>
    </source>
</evidence>
<gene>
    <name evidence="5" type="ORF">KUG47_07470</name>
</gene>
<dbReference type="Pfam" id="PF01523">
    <property type="entry name" value="PmbA_TldD_1st"/>
    <property type="match status" value="1"/>
</dbReference>
<dbReference type="GO" id="GO:0005829">
    <property type="term" value="C:cytosol"/>
    <property type="evidence" value="ECO:0007669"/>
    <property type="project" value="TreeGrafter"/>
</dbReference>
<reference evidence="5 6" key="1">
    <citation type="submission" date="2021-06" db="EMBL/GenBank/DDBJ databases">
        <title>Falsochrobactrum tianjin sp.nov., a new petroleum-degrading bacteria isolated from oily soils.</title>
        <authorList>
            <person name="Chen G."/>
            <person name="Chen H."/>
            <person name="Tian J."/>
            <person name="Qing J."/>
            <person name="Zhong L."/>
            <person name="Ma W."/>
            <person name="Song Y."/>
            <person name="Cui X."/>
            <person name="Yan B."/>
        </authorList>
    </citation>
    <scope>NUCLEOTIDE SEQUENCE [LARGE SCALE GENOMIC DNA]</scope>
    <source>
        <strain evidence="5 6">TDYN1</strain>
    </source>
</reference>
<feature type="compositionally biased region" description="Polar residues" evidence="1">
    <location>
        <begin position="344"/>
        <end position="353"/>
    </location>
</feature>